<dbReference type="Proteomes" id="UP001217918">
    <property type="component" value="Unassembled WGS sequence"/>
</dbReference>
<dbReference type="EC" id="3.2.1.40" evidence="2"/>
<dbReference type="Pfam" id="PF08531">
    <property type="entry name" value="Bac_rhamnosid_N"/>
    <property type="match status" value="1"/>
</dbReference>
<keyword evidence="9" id="KW-1185">Reference proteome</keyword>
<evidence type="ECO:0000256" key="3">
    <source>
        <dbReference type="ARBA" id="ARBA00022801"/>
    </source>
</evidence>
<feature type="domain" description="Alpha-L-rhamnosidase six-hairpin glycosidase" evidence="6">
    <location>
        <begin position="454"/>
        <end position="810"/>
    </location>
</feature>
<comment type="caution">
    <text evidence="8">The sequence shown here is derived from an EMBL/GenBank/DDBJ whole genome shotgun (WGS) entry which is preliminary data.</text>
</comment>
<dbReference type="Pfam" id="PF05592">
    <property type="entry name" value="Bac_rhamnosid"/>
    <property type="match status" value="1"/>
</dbReference>
<evidence type="ECO:0000256" key="1">
    <source>
        <dbReference type="ARBA" id="ARBA00001445"/>
    </source>
</evidence>
<evidence type="ECO:0000259" key="7">
    <source>
        <dbReference type="Pfam" id="PF17390"/>
    </source>
</evidence>
<dbReference type="GO" id="GO:0030596">
    <property type="term" value="F:alpha-L-rhamnosidase activity"/>
    <property type="evidence" value="ECO:0007669"/>
    <property type="project" value="UniProtKB-EC"/>
</dbReference>
<dbReference type="PIRSF" id="PIRSF010631">
    <property type="entry name" value="A-rhamnsds"/>
    <property type="match status" value="1"/>
</dbReference>
<dbReference type="InterPro" id="IPR016007">
    <property type="entry name" value="Alpha_rhamnosid"/>
</dbReference>
<dbReference type="Gene3D" id="2.60.40.10">
    <property type="entry name" value="Immunoglobulins"/>
    <property type="match status" value="1"/>
</dbReference>
<dbReference type="Pfam" id="PF25788">
    <property type="entry name" value="Ig_Rha78A_N"/>
    <property type="match status" value="1"/>
</dbReference>
<dbReference type="InterPro" id="IPR013783">
    <property type="entry name" value="Ig-like_fold"/>
</dbReference>
<dbReference type="Gene3D" id="2.60.120.260">
    <property type="entry name" value="Galactose-binding domain-like"/>
    <property type="match status" value="2"/>
</dbReference>
<comment type="catalytic activity">
    <reaction evidence="1">
        <text>Hydrolysis of terminal non-reducing alpha-L-rhamnose residues in alpha-L-rhamnosides.</text>
        <dbReference type="EC" id="3.2.1.40"/>
    </reaction>
</comment>
<dbReference type="InterPro" id="IPR012341">
    <property type="entry name" value="6hp_glycosidase-like_sf"/>
</dbReference>
<feature type="domain" description="Alpha-L-rhamnosidase C-terminal" evidence="7">
    <location>
        <begin position="812"/>
        <end position="890"/>
    </location>
</feature>
<dbReference type="SUPFAM" id="SSF48208">
    <property type="entry name" value="Six-hairpin glycosidases"/>
    <property type="match status" value="1"/>
</dbReference>
<dbReference type="InterPro" id="IPR008902">
    <property type="entry name" value="Rhamnosid_concanavalin"/>
</dbReference>
<feature type="domain" description="Bacterial alpha-L-rhamnosidase N-terminal" evidence="5">
    <location>
        <begin position="163"/>
        <end position="335"/>
    </location>
</feature>
<accession>A0AAD9MEV4</accession>
<dbReference type="PANTHER" id="PTHR33307:SF6">
    <property type="entry name" value="ALPHA-RHAMNOSIDASE (EUROFUNG)-RELATED"/>
    <property type="match status" value="1"/>
</dbReference>
<organism evidence="8 9">
    <name type="scientific">Phyllachora maydis</name>
    <dbReference type="NCBI Taxonomy" id="1825666"/>
    <lineage>
        <taxon>Eukaryota</taxon>
        <taxon>Fungi</taxon>
        <taxon>Dikarya</taxon>
        <taxon>Ascomycota</taxon>
        <taxon>Pezizomycotina</taxon>
        <taxon>Sordariomycetes</taxon>
        <taxon>Sordariomycetidae</taxon>
        <taxon>Phyllachorales</taxon>
        <taxon>Phyllachoraceae</taxon>
        <taxon>Phyllachora</taxon>
    </lineage>
</organism>
<dbReference type="Gene3D" id="2.60.420.10">
    <property type="entry name" value="Maltose phosphorylase, domain 3"/>
    <property type="match status" value="1"/>
</dbReference>
<evidence type="ECO:0000256" key="2">
    <source>
        <dbReference type="ARBA" id="ARBA00012652"/>
    </source>
</evidence>
<dbReference type="Pfam" id="PF17389">
    <property type="entry name" value="Bac_rhamnosid6H"/>
    <property type="match status" value="1"/>
</dbReference>
<keyword evidence="3" id="KW-0378">Hydrolase</keyword>
<evidence type="ECO:0000259" key="5">
    <source>
        <dbReference type="Pfam" id="PF08531"/>
    </source>
</evidence>
<evidence type="ECO:0000259" key="6">
    <source>
        <dbReference type="Pfam" id="PF17389"/>
    </source>
</evidence>
<dbReference type="GO" id="GO:0005975">
    <property type="term" value="P:carbohydrate metabolic process"/>
    <property type="evidence" value="ECO:0007669"/>
    <property type="project" value="InterPro"/>
</dbReference>
<reference evidence="8" key="1">
    <citation type="journal article" date="2023" name="Mol. Plant Microbe Interact.">
        <title>Elucidating the Obligate Nature and Biological Capacity of an Invasive Fungal Corn Pathogen.</title>
        <authorList>
            <person name="MacCready J.S."/>
            <person name="Roggenkamp E.M."/>
            <person name="Gdanetz K."/>
            <person name="Chilvers M.I."/>
        </authorList>
    </citation>
    <scope>NUCLEOTIDE SEQUENCE</scope>
    <source>
        <strain evidence="8">PM02</strain>
    </source>
</reference>
<dbReference type="Gene3D" id="1.50.10.10">
    <property type="match status" value="1"/>
</dbReference>
<dbReference type="InterPro" id="IPR035396">
    <property type="entry name" value="Bac_rhamnosid6H"/>
</dbReference>
<dbReference type="EMBL" id="JAQQPM010000006">
    <property type="protein sequence ID" value="KAK2072405.1"/>
    <property type="molecule type" value="Genomic_DNA"/>
</dbReference>
<dbReference type="InterPro" id="IPR008928">
    <property type="entry name" value="6-hairpin_glycosidase_sf"/>
</dbReference>
<dbReference type="AlphaFoldDB" id="A0AAD9MEV4"/>
<gene>
    <name evidence="8" type="ORF">P8C59_006762</name>
</gene>
<evidence type="ECO:0000313" key="8">
    <source>
        <dbReference type="EMBL" id="KAK2072405.1"/>
    </source>
</evidence>
<dbReference type="InterPro" id="IPR013737">
    <property type="entry name" value="Bac_rhamnosid_N"/>
</dbReference>
<evidence type="ECO:0000313" key="9">
    <source>
        <dbReference type="Proteomes" id="UP001217918"/>
    </source>
</evidence>
<proteinExistence type="predicted"/>
<dbReference type="PANTHER" id="PTHR33307">
    <property type="entry name" value="ALPHA-RHAMNOSIDASE (EUROFUNG)"/>
    <property type="match status" value="1"/>
</dbReference>
<dbReference type="InterPro" id="IPR035398">
    <property type="entry name" value="Bac_rhamnosid_C"/>
</dbReference>
<name>A0AAD9MEV4_9PEZI</name>
<dbReference type="Pfam" id="PF17390">
    <property type="entry name" value="Bac_rhamnosid_C"/>
    <property type="match status" value="1"/>
</dbReference>
<sequence>MGSESPIEVTNLTFEHHPTGLGVGATPRLSWRYCGNVRSWYQTSYDIEIKRHVNGKEQTSLLALDSASSVLNAWPAAPLASREQASVRLMARGTSRTEGGPATVVNTNWSPWRTVEAALLSTADWKAAVITTSIDDAQRQTNGKGIRPIRVRKSFDLPCSGPARLYITALGVYEAYINGQRVGDQHMAPGWTSYKSRIQYQVYDVTHLLKSDQANVLAVEIAEGWYAGRLAWGDGYPCFYGSEIGVLAQLEVFDKTSDLEPSFRLVTDETWETKLSPITSSEIYDGEVYDARLEEVDWHRAASSGSHGSWRPARVLPFPQAQLVASPTAAVRITQTVRPVEMIKSPSGKTIVDFGQNLVGKVLIHGLKTAPGHEVRIRHAEVLESGELAMRPLRAAKATDTVVAGEDGRLVDWTARFTFHGFRYVDFEGWSAEDAECPLTLDSVSALVMHTDLERTGHFECSNALVNKLHGNVVWSMRGNFFSIPTDCPQRDERLGWTGDIQVFSPTASFLYNCAGMLANWTHDLVADQKEWGGMVPAVVPNVLPPPKDGQAVWDDVVVLLPWVLYNYSGDVEVLRQCYEGMTTYLDKTLPRAPDGLWNPDIWQLGDWLDPNAPPSEPGQARTDGTLVADEYLVHVTDIMAKIAGVLDKPEASRYRADAKRLRAAFQAKYVAPSGLIVGDSQTSLALALVFALHGLGDGDGTKTTAAQRAAAGARLARLVRTAHFRVSTGFAGTPVVLHALAATGHLQLAYRMLMERQCPSWLYVVDMGGTTVWERWDSMLPDGTVNPGSMTSFNHYALGAVADWLHTVVGGVRPLEPGWRRFAVEPRPGGDMTSATVEFLAPSGRVKAAWRLAGGADAQRFVMTLTVPPNTTAVVVLPCGGEGSRREEQVLGSGEYEFTCDFAPEGSWPPAAITASI</sequence>
<feature type="domain" description="Alpha-L-rhamnosidase concanavalin-like" evidence="4">
    <location>
        <begin position="344"/>
        <end position="450"/>
    </location>
</feature>
<protein>
    <recommendedName>
        <fullName evidence="2">alpha-L-rhamnosidase</fullName>
        <ecNumber evidence="2">3.2.1.40</ecNumber>
    </recommendedName>
</protein>
<evidence type="ECO:0000259" key="4">
    <source>
        <dbReference type="Pfam" id="PF05592"/>
    </source>
</evidence>